<feature type="binding site" evidence="4">
    <location>
        <begin position="111"/>
        <end position="113"/>
    </location>
    <ligand>
        <name>GTP</name>
        <dbReference type="ChEBI" id="CHEBI:37565"/>
    </ligand>
</feature>
<dbReference type="EMBL" id="NFJX01000003">
    <property type="protein sequence ID" value="OUP21281.1"/>
    <property type="molecule type" value="Genomic_DNA"/>
</dbReference>
<evidence type="ECO:0000256" key="1">
    <source>
        <dbReference type="ARBA" id="ARBA00009690"/>
    </source>
</evidence>
<feature type="compositionally biased region" description="Basic and acidic residues" evidence="7">
    <location>
        <begin position="368"/>
        <end position="377"/>
    </location>
</feature>
<comment type="caution">
    <text evidence="4">Lacks conserved residue(s) required for the propagation of feature annotation.</text>
</comment>
<comment type="caution">
    <text evidence="10">The sequence shown here is derived from an EMBL/GenBank/DDBJ whole genome shotgun (WGS) entry which is preliminary data.</text>
</comment>
<dbReference type="SUPFAM" id="SSF55307">
    <property type="entry name" value="Tubulin C-terminal domain-like"/>
    <property type="match status" value="1"/>
</dbReference>
<feature type="region of interest" description="Disordered" evidence="7">
    <location>
        <begin position="349"/>
        <end position="393"/>
    </location>
</feature>
<dbReference type="InterPro" id="IPR045061">
    <property type="entry name" value="FtsZ/CetZ"/>
</dbReference>
<comment type="subunit">
    <text evidence="4">Homodimer. Polymerizes to form a dynamic ring structure in a strictly GTP-dependent manner. Interacts directly with several other division proteins.</text>
</comment>
<keyword evidence="4" id="KW-0963">Cytoplasm</keyword>
<evidence type="ECO:0000259" key="8">
    <source>
        <dbReference type="SMART" id="SM00864"/>
    </source>
</evidence>
<dbReference type="PROSITE" id="PS01135">
    <property type="entry name" value="FTSZ_2"/>
    <property type="match status" value="1"/>
</dbReference>
<dbReference type="SUPFAM" id="SSF52490">
    <property type="entry name" value="Tubulin nucleotide-binding domain-like"/>
    <property type="match status" value="1"/>
</dbReference>
<comment type="function">
    <text evidence="4 6">Essential cell division protein that forms a contractile ring structure (Z ring) at the future cell division site. The regulation of the ring assembly controls the timing and the location of cell division. One of the functions of the FtsZ ring is to recruit other cell division proteins to the septum to produce a new cell wall between the dividing cells. Binds GTP and shows GTPase activity.</text>
</comment>
<keyword evidence="4 6" id="KW-0131">Cell cycle</keyword>
<dbReference type="PANTHER" id="PTHR30314">
    <property type="entry name" value="CELL DIVISION PROTEIN FTSZ-RELATED"/>
    <property type="match status" value="1"/>
</dbReference>
<protein>
    <recommendedName>
        <fullName evidence="4 5">Cell division protein FtsZ</fullName>
    </recommendedName>
</protein>
<dbReference type="InterPro" id="IPR008280">
    <property type="entry name" value="Tub_FtsZ_C"/>
</dbReference>
<dbReference type="InterPro" id="IPR020805">
    <property type="entry name" value="Cell_div_FtsZ_CS"/>
</dbReference>
<dbReference type="CDD" id="cd02201">
    <property type="entry name" value="FtsZ_type1"/>
    <property type="match status" value="1"/>
</dbReference>
<evidence type="ECO:0000256" key="5">
    <source>
        <dbReference type="NCBIfam" id="TIGR00065"/>
    </source>
</evidence>
<evidence type="ECO:0000256" key="6">
    <source>
        <dbReference type="RuleBase" id="RU000631"/>
    </source>
</evidence>
<dbReference type="GO" id="GO:0005525">
    <property type="term" value="F:GTP binding"/>
    <property type="evidence" value="ECO:0007669"/>
    <property type="project" value="UniProtKB-UniRule"/>
</dbReference>
<evidence type="ECO:0000259" key="9">
    <source>
        <dbReference type="SMART" id="SM00865"/>
    </source>
</evidence>
<keyword evidence="4 6" id="KW-0717">Septation</keyword>
<dbReference type="InterPro" id="IPR018316">
    <property type="entry name" value="Tubulin/FtsZ_2-layer-sand-dom"/>
</dbReference>
<dbReference type="Gene3D" id="3.30.1330.20">
    <property type="entry name" value="Tubulin/FtsZ, C-terminal domain"/>
    <property type="match status" value="1"/>
</dbReference>
<dbReference type="InterPro" id="IPR037103">
    <property type="entry name" value="Tubulin/FtsZ-like_C"/>
</dbReference>
<dbReference type="GO" id="GO:0005737">
    <property type="term" value="C:cytoplasm"/>
    <property type="evidence" value="ECO:0007669"/>
    <property type="project" value="UniProtKB-SubCell"/>
</dbReference>
<accession>A0A1Y4IUK6</accession>
<dbReference type="PRINTS" id="PR00423">
    <property type="entry name" value="CELLDVISFTSZ"/>
</dbReference>
<dbReference type="Pfam" id="PF00091">
    <property type="entry name" value="Tubulin"/>
    <property type="match status" value="1"/>
</dbReference>
<dbReference type="HAMAP" id="MF_00909">
    <property type="entry name" value="FtsZ"/>
    <property type="match status" value="1"/>
</dbReference>
<evidence type="ECO:0000256" key="2">
    <source>
        <dbReference type="ARBA" id="ARBA00022741"/>
    </source>
</evidence>
<comment type="subcellular location">
    <subcellularLocation>
        <location evidence="4">Cytoplasm</location>
    </subcellularLocation>
    <text evidence="4">Assembles at midcell at the inner surface of the cytoplasmic membrane.</text>
</comment>
<dbReference type="GO" id="GO:0043093">
    <property type="term" value="P:FtsZ-dependent cytokinesis"/>
    <property type="evidence" value="ECO:0007669"/>
    <property type="project" value="UniProtKB-UniRule"/>
</dbReference>
<feature type="domain" description="Tubulin/FtsZ 2-layer sandwich" evidence="9">
    <location>
        <begin position="211"/>
        <end position="330"/>
    </location>
</feature>
<dbReference type="NCBIfam" id="TIGR00065">
    <property type="entry name" value="ftsZ"/>
    <property type="match status" value="1"/>
</dbReference>
<dbReference type="GO" id="GO:0051258">
    <property type="term" value="P:protein polymerization"/>
    <property type="evidence" value="ECO:0007669"/>
    <property type="project" value="UniProtKB-UniRule"/>
</dbReference>
<dbReference type="SMART" id="SM00865">
    <property type="entry name" value="Tubulin_C"/>
    <property type="match status" value="1"/>
</dbReference>
<dbReference type="InterPro" id="IPR003008">
    <property type="entry name" value="Tubulin_FtsZ_GTPase"/>
</dbReference>
<name>A0A1Y4IUK6_PARDI</name>
<evidence type="ECO:0000256" key="4">
    <source>
        <dbReference type="HAMAP-Rule" id="MF_00909"/>
    </source>
</evidence>
<dbReference type="InterPro" id="IPR036525">
    <property type="entry name" value="Tubulin/FtsZ_GTPase_sf"/>
</dbReference>
<dbReference type="Gene3D" id="3.40.50.1440">
    <property type="entry name" value="Tubulin/FtsZ, GTPase domain"/>
    <property type="match status" value="1"/>
</dbReference>
<feature type="binding site" evidence="4">
    <location>
        <position position="191"/>
    </location>
    <ligand>
        <name>GTP</name>
        <dbReference type="ChEBI" id="CHEBI:37565"/>
    </ligand>
</feature>
<comment type="similarity">
    <text evidence="1 4 6">Belongs to the FtsZ family.</text>
</comment>
<evidence type="ECO:0000256" key="7">
    <source>
        <dbReference type="SAM" id="MobiDB-lite"/>
    </source>
</evidence>
<dbReference type="PANTHER" id="PTHR30314:SF3">
    <property type="entry name" value="MITOCHONDRIAL DIVISION PROTEIN FSZA"/>
    <property type="match status" value="1"/>
</dbReference>
<dbReference type="GO" id="GO:0003924">
    <property type="term" value="F:GTPase activity"/>
    <property type="evidence" value="ECO:0007669"/>
    <property type="project" value="UniProtKB-UniRule"/>
</dbReference>
<dbReference type="GO" id="GO:0032153">
    <property type="term" value="C:cell division site"/>
    <property type="evidence" value="ECO:0007669"/>
    <property type="project" value="UniProtKB-UniRule"/>
</dbReference>
<feature type="domain" description="Tubulin/FtsZ GTPase" evidence="8">
    <location>
        <begin position="18"/>
        <end position="209"/>
    </location>
</feature>
<organism evidence="10 11">
    <name type="scientific">Parabacteroides distasonis</name>
    <dbReference type="NCBI Taxonomy" id="823"/>
    <lineage>
        <taxon>Bacteria</taxon>
        <taxon>Pseudomonadati</taxon>
        <taxon>Bacteroidota</taxon>
        <taxon>Bacteroidia</taxon>
        <taxon>Bacteroidales</taxon>
        <taxon>Tannerellaceae</taxon>
        <taxon>Parabacteroides</taxon>
    </lineage>
</organism>
<feature type="binding site" evidence="4">
    <location>
        <position position="142"/>
    </location>
    <ligand>
        <name>GTP</name>
        <dbReference type="ChEBI" id="CHEBI:37565"/>
    </ligand>
</feature>
<evidence type="ECO:0000313" key="11">
    <source>
        <dbReference type="Proteomes" id="UP000195950"/>
    </source>
</evidence>
<keyword evidence="4 6" id="KW-0132">Cell division</keyword>
<feature type="binding site" evidence="4">
    <location>
        <begin position="26"/>
        <end position="30"/>
    </location>
    <ligand>
        <name>GTP</name>
        <dbReference type="ChEBI" id="CHEBI:37565"/>
    </ligand>
</feature>
<proteinExistence type="inferred from homology"/>
<gene>
    <name evidence="4" type="primary">ftsZ</name>
    <name evidence="10" type="ORF">B5F32_05615</name>
</gene>
<dbReference type="SMART" id="SM00864">
    <property type="entry name" value="Tubulin"/>
    <property type="match status" value="1"/>
</dbReference>
<dbReference type="InterPro" id="IPR000158">
    <property type="entry name" value="Cell_div_FtsZ"/>
</dbReference>
<sequence length="415" mass="45585">MDDSIIDFILPTDKTKNIIKVIGVGGGGGNAVHNMYKQGIKDVSFAICNTDSQALWKSDIPVKVQLGKTGLGAGGNPERAKIAAQENTDDIKLLFSDNTKMVFITAGMGGGTGTGAAPIIAKLAKDMGLLTIGIVTIPFYFEKRPQIIKALEGVSEMRKNVDSLLIINNERLRDIYTDGITTAKDAFAKADDILTTATKGIAEIITIVGTISCDFCDVETVMKNGGNALMAIGRANGEKRLQKAIINALHSPLLSNSNIENAKKILFIIYTSEEHSLLIEEFDELDAFMEELNPNIEVIWGLYDDNSLDTDVKFTIIATGFETEERVNSVPEENKEQKYGEMIDRLYGKRKKQEPPRISKPTIQSPPEESKESKETPEPIDSPIDNPIASPYKPSLAERLLQRFGNIIDEMTRDE</sequence>
<evidence type="ECO:0000313" key="10">
    <source>
        <dbReference type="EMBL" id="OUP21281.1"/>
    </source>
</evidence>
<dbReference type="RefSeq" id="WP_087343058.1">
    <property type="nucleotide sequence ID" value="NZ_NFJX01000003.1"/>
</dbReference>
<reference evidence="11" key="1">
    <citation type="submission" date="2017-04" db="EMBL/GenBank/DDBJ databases">
        <title>Function of individual gut microbiota members based on whole genome sequencing of pure cultures obtained from chicken caecum.</title>
        <authorList>
            <person name="Medvecky M."/>
            <person name="Cejkova D."/>
            <person name="Polansky O."/>
            <person name="Karasova D."/>
            <person name="Kubasova T."/>
            <person name="Cizek A."/>
            <person name="Rychlik I."/>
        </authorList>
    </citation>
    <scope>NUCLEOTIDE SEQUENCE [LARGE SCALE GENOMIC DNA]</scope>
    <source>
        <strain evidence="11">An199</strain>
    </source>
</reference>
<dbReference type="Proteomes" id="UP000195950">
    <property type="component" value="Unassembled WGS sequence"/>
</dbReference>
<evidence type="ECO:0000256" key="3">
    <source>
        <dbReference type="ARBA" id="ARBA00023134"/>
    </source>
</evidence>
<keyword evidence="3 4" id="KW-0342">GTP-binding</keyword>
<dbReference type="Pfam" id="PF12327">
    <property type="entry name" value="FtsZ_C"/>
    <property type="match status" value="1"/>
</dbReference>
<dbReference type="AlphaFoldDB" id="A0A1Y4IUK6"/>
<dbReference type="GO" id="GO:0000917">
    <property type="term" value="P:division septum assembly"/>
    <property type="evidence" value="ECO:0007669"/>
    <property type="project" value="UniProtKB-KW"/>
</dbReference>
<keyword evidence="2 4" id="KW-0547">Nucleotide-binding</keyword>
<dbReference type="InterPro" id="IPR024757">
    <property type="entry name" value="FtsZ_C"/>
</dbReference>